<dbReference type="Proteomes" id="UP001148838">
    <property type="component" value="Unassembled WGS sequence"/>
</dbReference>
<comment type="caution">
    <text evidence="1">The sequence shown here is derived from an EMBL/GenBank/DDBJ whole genome shotgun (WGS) entry which is preliminary data.</text>
</comment>
<name>A0ABQ8TL25_PERAM</name>
<dbReference type="PANTHER" id="PTHR47326:SF1">
    <property type="entry name" value="HTH PSQ-TYPE DOMAIN-CONTAINING PROTEIN"/>
    <property type="match status" value="1"/>
</dbReference>
<evidence type="ECO:0000313" key="2">
    <source>
        <dbReference type="Proteomes" id="UP001148838"/>
    </source>
</evidence>
<dbReference type="EMBL" id="JAJSOF020000009">
    <property type="protein sequence ID" value="KAJ4446538.1"/>
    <property type="molecule type" value="Genomic_DNA"/>
</dbReference>
<evidence type="ECO:0000313" key="1">
    <source>
        <dbReference type="EMBL" id="KAJ4446538.1"/>
    </source>
</evidence>
<accession>A0ABQ8TL25</accession>
<reference evidence="1 2" key="1">
    <citation type="journal article" date="2022" name="Allergy">
        <title>Genome assembly and annotation of Periplaneta americana reveal a comprehensive cockroach allergen profile.</title>
        <authorList>
            <person name="Wang L."/>
            <person name="Xiong Q."/>
            <person name="Saelim N."/>
            <person name="Wang L."/>
            <person name="Nong W."/>
            <person name="Wan A.T."/>
            <person name="Shi M."/>
            <person name="Liu X."/>
            <person name="Cao Q."/>
            <person name="Hui J.H.L."/>
            <person name="Sookrung N."/>
            <person name="Leung T.F."/>
            <person name="Tungtrongchitr A."/>
            <person name="Tsui S.K.W."/>
        </authorList>
    </citation>
    <scope>NUCLEOTIDE SEQUENCE [LARGE SCALE GENOMIC DNA]</scope>
    <source>
        <strain evidence="1">PWHHKU_190912</strain>
    </source>
</reference>
<dbReference type="PANTHER" id="PTHR47326">
    <property type="entry name" value="TRANSPOSABLE ELEMENT TC3 TRANSPOSASE-LIKE PROTEIN"/>
    <property type="match status" value="1"/>
</dbReference>
<proteinExistence type="predicted"/>
<sequence length="91" mass="10458">MLRDWLMPQLTERGVMAQIWFQGDGAPDHFALPVRDFLNVKFPGWIDRGTQTLPSPLSWLPQSPDLTTPDNSLWGFSKEKVAANRFQQMID</sequence>
<dbReference type="InterPro" id="IPR036397">
    <property type="entry name" value="RNaseH_sf"/>
</dbReference>
<protein>
    <submittedName>
        <fullName evidence="1">Uncharacterized protein</fullName>
    </submittedName>
</protein>
<gene>
    <name evidence="1" type="ORF">ANN_13234</name>
</gene>
<keyword evidence="2" id="KW-1185">Reference proteome</keyword>
<organism evidence="1 2">
    <name type="scientific">Periplaneta americana</name>
    <name type="common">American cockroach</name>
    <name type="synonym">Blatta americana</name>
    <dbReference type="NCBI Taxonomy" id="6978"/>
    <lineage>
        <taxon>Eukaryota</taxon>
        <taxon>Metazoa</taxon>
        <taxon>Ecdysozoa</taxon>
        <taxon>Arthropoda</taxon>
        <taxon>Hexapoda</taxon>
        <taxon>Insecta</taxon>
        <taxon>Pterygota</taxon>
        <taxon>Neoptera</taxon>
        <taxon>Polyneoptera</taxon>
        <taxon>Dictyoptera</taxon>
        <taxon>Blattodea</taxon>
        <taxon>Blattoidea</taxon>
        <taxon>Blattidae</taxon>
        <taxon>Blattinae</taxon>
        <taxon>Periplaneta</taxon>
    </lineage>
</organism>
<dbReference type="Gene3D" id="3.30.420.10">
    <property type="entry name" value="Ribonuclease H-like superfamily/Ribonuclease H"/>
    <property type="match status" value="1"/>
</dbReference>